<gene>
    <name evidence="5" type="ORF">GSTENG00001954001</name>
</gene>
<dbReference type="InterPro" id="IPR005559">
    <property type="entry name" value="CG-1_dom"/>
</dbReference>
<dbReference type="EMBL" id="CAAE01004908">
    <property type="protein sequence ID" value="CAF88512.1"/>
    <property type="molecule type" value="Genomic_DNA"/>
</dbReference>
<comment type="subcellular location">
    <subcellularLocation>
        <location evidence="1">Nucleus</location>
    </subcellularLocation>
</comment>
<dbReference type="PANTHER" id="PTHR23335">
    <property type="entry name" value="CALMODULIN-BINDING TRANSCRIPTION ACTIVATOR CAMTA"/>
    <property type="match status" value="1"/>
</dbReference>
<dbReference type="GO" id="GO:0006357">
    <property type="term" value="P:regulation of transcription by RNA polymerase II"/>
    <property type="evidence" value="ECO:0007669"/>
    <property type="project" value="TreeGrafter"/>
</dbReference>
<dbReference type="PANTHER" id="PTHR23335:SF9">
    <property type="entry name" value="CALMODULIN-BINDING TRANSCRIPTION ACTIVATOR 2"/>
    <property type="match status" value="1"/>
</dbReference>
<dbReference type="PROSITE" id="PS51437">
    <property type="entry name" value="CG_1"/>
    <property type="match status" value="1"/>
</dbReference>
<dbReference type="OrthoDB" id="407555at2759"/>
<evidence type="ECO:0000313" key="5">
    <source>
        <dbReference type="EMBL" id="CAF88512.1"/>
    </source>
</evidence>
<dbReference type="SMART" id="SM01076">
    <property type="entry name" value="CG-1"/>
    <property type="match status" value="1"/>
</dbReference>
<feature type="domain" description="CG-1" evidence="4">
    <location>
        <begin position="19"/>
        <end position="163"/>
    </location>
</feature>
<proteinExistence type="predicted"/>
<protein>
    <submittedName>
        <fullName evidence="5">(spotted green pufferfish) hypothetical protein</fullName>
    </submittedName>
</protein>
<dbReference type="Pfam" id="PF03859">
    <property type="entry name" value="CG-1"/>
    <property type="match status" value="1"/>
</dbReference>
<dbReference type="GO" id="GO:0003690">
    <property type="term" value="F:double-stranded DNA binding"/>
    <property type="evidence" value="ECO:0007669"/>
    <property type="project" value="TreeGrafter"/>
</dbReference>
<dbReference type="AlphaFoldDB" id="Q4TF20"/>
<evidence type="ECO:0000259" key="4">
    <source>
        <dbReference type="PROSITE" id="PS51437"/>
    </source>
</evidence>
<feature type="non-terminal residue" evidence="5">
    <location>
        <position position="163"/>
    </location>
</feature>
<comment type="caution">
    <text evidence="5">The sequence shown here is derived from an EMBL/GenBank/DDBJ whole genome shotgun (WGS) entry which is preliminary data.</text>
</comment>
<feature type="non-terminal residue" evidence="5">
    <location>
        <position position="1"/>
    </location>
</feature>
<organism evidence="5">
    <name type="scientific">Tetraodon nigroviridis</name>
    <name type="common">Spotted green pufferfish</name>
    <name type="synonym">Chelonodon nigroviridis</name>
    <dbReference type="NCBI Taxonomy" id="99883"/>
    <lineage>
        <taxon>Eukaryota</taxon>
        <taxon>Metazoa</taxon>
        <taxon>Chordata</taxon>
        <taxon>Craniata</taxon>
        <taxon>Vertebrata</taxon>
        <taxon>Euteleostomi</taxon>
        <taxon>Actinopterygii</taxon>
        <taxon>Neopterygii</taxon>
        <taxon>Teleostei</taxon>
        <taxon>Neoteleostei</taxon>
        <taxon>Acanthomorphata</taxon>
        <taxon>Eupercaria</taxon>
        <taxon>Tetraodontiformes</taxon>
        <taxon>Tetradontoidea</taxon>
        <taxon>Tetraodontidae</taxon>
        <taxon>Tetraodon</taxon>
    </lineage>
</organism>
<reference evidence="5" key="1">
    <citation type="journal article" date="2004" name="Nature">
        <title>Genome duplication in the teleost fish Tetraodon nigroviridis reveals the early vertebrate proto-karyotype.</title>
        <authorList>
            <person name="Jaillon O."/>
            <person name="Aury J.-M."/>
            <person name="Brunet F."/>
            <person name="Petit J.-L."/>
            <person name="Stange-Thomann N."/>
            <person name="Mauceli E."/>
            <person name="Bouneau L."/>
            <person name="Fischer C."/>
            <person name="Ozouf-Costaz C."/>
            <person name="Bernot A."/>
            <person name="Nicaud S."/>
            <person name="Jaffe D."/>
            <person name="Fisher S."/>
            <person name="Lutfalla G."/>
            <person name="Dossat C."/>
            <person name="Segurens B."/>
            <person name="Dasilva C."/>
            <person name="Salanoubat M."/>
            <person name="Levy M."/>
            <person name="Boudet N."/>
            <person name="Castellano S."/>
            <person name="Anthouard V."/>
            <person name="Jubin C."/>
            <person name="Castelli V."/>
            <person name="Katinka M."/>
            <person name="Vacherie B."/>
            <person name="Biemont C."/>
            <person name="Skalli Z."/>
            <person name="Cattolico L."/>
            <person name="Poulain J."/>
            <person name="De Berardinis V."/>
            <person name="Cruaud C."/>
            <person name="Duprat S."/>
            <person name="Brottier P."/>
            <person name="Coutanceau J.-P."/>
            <person name="Gouzy J."/>
            <person name="Parra G."/>
            <person name="Lardier G."/>
            <person name="Chapple C."/>
            <person name="McKernan K.J."/>
            <person name="McEwan P."/>
            <person name="Bosak S."/>
            <person name="Kellis M."/>
            <person name="Volff J.-N."/>
            <person name="Guigo R."/>
            <person name="Zody M.C."/>
            <person name="Mesirov J."/>
            <person name="Lindblad-Toh K."/>
            <person name="Birren B."/>
            <person name="Nusbaum C."/>
            <person name="Kahn D."/>
            <person name="Robinson-Rechavi M."/>
            <person name="Laudet V."/>
            <person name="Schachter V."/>
            <person name="Quetier F."/>
            <person name="Saurin W."/>
            <person name="Scarpelli C."/>
            <person name="Wincker P."/>
            <person name="Lander E.S."/>
            <person name="Weissenbach J."/>
            <person name="Roest Crollius H."/>
        </authorList>
    </citation>
    <scope>NUCLEOTIDE SEQUENCE [LARGE SCALE GENOMIC DNA]</scope>
</reference>
<accession>Q4TF20</accession>
<reference evidence="5" key="2">
    <citation type="submission" date="2004-02" db="EMBL/GenBank/DDBJ databases">
        <authorList>
            <consortium name="Genoscope"/>
            <consortium name="Whitehead Institute Centre for Genome Research"/>
        </authorList>
    </citation>
    <scope>NUCLEOTIDE SEQUENCE</scope>
</reference>
<evidence type="ECO:0000256" key="1">
    <source>
        <dbReference type="ARBA" id="ARBA00004123"/>
    </source>
</evidence>
<evidence type="ECO:0000256" key="2">
    <source>
        <dbReference type="ARBA" id="ARBA00023163"/>
    </source>
</evidence>
<evidence type="ECO:0000256" key="3">
    <source>
        <dbReference type="ARBA" id="ARBA00023242"/>
    </source>
</evidence>
<name>Q4TF20_TETNG</name>
<keyword evidence="2" id="KW-0804">Transcription</keyword>
<dbReference type="GO" id="GO:0003712">
    <property type="term" value="F:transcription coregulator activity"/>
    <property type="evidence" value="ECO:0007669"/>
    <property type="project" value="TreeGrafter"/>
</dbReference>
<sequence length="163" mass="19182">NKGSRKVFLPNKLLESLPRLSRLPHECLRWNTNEEIAAYLVSFDRHEEWLCCSLRTRPKNGSIILYNRKKVKYRNDGYSWKKRKDGKTTREDHLKLKVKGMVCLYGCYVHSSIVPTFHRRCYSLLQLSHTHTHTHTHTGWSSPRVCVLQNPDIVLVHYLNVPS</sequence>
<keyword evidence="3" id="KW-0539">Nucleus</keyword>
<dbReference type="KEGG" id="tng:GSTEN00001954G001"/>
<dbReference type="GO" id="GO:0005634">
    <property type="term" value="C:nucleus"/>
    <property type="evidence" value="ECO:0007669"/>
    <property type="project" value="UniProtKB-SubCell"/>
</dbReference>